<feature type="domain" description="Peptidase A1" evidence="15">
    <location>
        <begin position="98"/>
        <end position="407"/>
    </location>
</feature>
<proteinExistence type="inferred from homology"/>
<organism evidence="16 17">
    <name type="scientific">Clathrospora elynae</name>
    <dbReference type="NCBI Taxonomy" id="706981"/>
    <lineage>
        <taxon>Eukaryota</taxon>
        <taxon>Fungi</taxon>
        <taxon>Dikarya</taxon>
        <taxon>Ascomycota</taxon>
        <taxon>Pezizomycotina</taxon>
        <taxon>Dothideomycetes</taxon>
        <taxon>Pleosporomycetidae</taxon>
        <taxon>Pleosporales</taxon>
        <taxon>Diademaceae</taxon>
        <taxon>Clathrospora</taxon>
    </lineage>
</organism>
<dbReference type="SUPFAM" id="SSF50630">
    <property type="entry name" value="Acid proteases"/>
    <property type="match status" value="1"/>
</dbReference>
<dbReference type="EMBL" id="ML976005">
    <property type="protein sequence ID" value="KAF1946174.1"/>
    <property type="molecule type" value="Genomic_DNA"/>
</dbReference>
<comment type="subcellular location">
    <subcellularLocation>
        <location evidence="1">Cell membrane</location>
    </subcellularLocation>
</comment>
<keyword evidence="6 12" id="KW-0378">Hydrolase</keyword>
<keyword evidence="8" id="KW-0325">Glycoprotein</keyword>
<evidence type="ECO:0000256" key="13">
    <source>
        <dbReference type="SAM" id="MobiDB-lite"/>
    </source>
</evidence>
<evidence type="ECO:0000256" key="5">
    <source>
        <dbReference type="ARBA" id="ARBA00022750"/>
    </source>
</evidence>
<gene>
    <name evidence="16" type="ORF">EJ02DRAFT_441397</name>
</gene>
<sequence>MHTSLPRWLALSAAILPTATAFYPYHYGDDRTSTSSEHSRRRPQLSNVDTNALSVTLPLRRIPAGLRSRQNAYNIANSNDPKQENSVAVDQDGGDLSYMVAVTFGDSKEEYHLLLDSAASNTWVMGQDCSTEACKTHTTFGKGDSSTLQTDAKTFSVTYGTGSSSGTLATDTLHVGSLSSTLTFGLATNVSDEFRSYPMDGILGIGRGSGAQGSIAAPQIMDVLSTNHLISAKLYGIHLSRSQDGLLDGELNLGEVNKDRFTGDLNYIPCVENSSGFWEIPIEDAGVDGKPVGLTGRTAIIDTGTSYILMPQPDAEAIHKQILGFKQDGETFFVPCDTPSIVQFTFNNHAYNISTADWRGGKVDGGLCRSNIVGRQTFSATQWLVGDVFLKNVYSVFDFDGSRVGLGVKGREEVMESSTSATASGESTRSFTPGSGPSTATMAGSDMTSAGAFSASASKTLSSASGSAGPASAAETQTQGQQGGAEGKTSAPLLAFLVAFATLSMFI</sequence>
<dbReference type="GO" id="GO:0005886">
    <property type="term" value="C:plasma membrane"/>
    <property type="evidence" value="ECO:0007669"/>
    <property type="project" value="UniProtKB-SubCell"/>
</dbReference>
<accession>A0A6A5T2C8</accession>
<dbReference type="InterPro" id="IPR033121">
    <property type="entry name" value="PEPTIDASE_A1"/>
</dbReference>
<keyword evidence="11" id="KW-1015">Disulfide bond</keyword>
<dbReference type="Pfam" id="PF00026">
    <property type="entry name" value="Asp"/>
    <property type="match status" value="1"/>
</dbReference>
<protein>
    <submittedName>
        <fullName evidence="16">Acid protease</fullName>
    </submittedName>
</protein>
<evidence type="ECO:0000256" key="11">
    <source>
        <dbReference type="PIRSR" id="PIRSR601461-2"/>
    </source>
</evidence>
<feature type="signal peptide" evidence="14">
    <location>
        <begin position="1"/>
        <end position="21"/>
    </location>
</feature>
<keyword evidence="9" id="KW-0449">Lipoprotein</keyword>
<feature type="active site" evidence="10">
    <location>
        <position position="116"/>
    </location>
</feature>
<evidence type="ECO:0000256" key="8">
    <source>
        <dbReference type="ARBA" id="ARBA00023180"/>
    </source>
</evidence>
<evidence type="ECO:0000256" key="2">
    <source>
        <dbReference type="ARBA" id="ARBA00007447"/>
    </source>
</evidence>
<dbReference type="InterPro" id="IPR001969">
    <property type="entry name" value="Aspartic_peptidase_AS"/>
</dbReference>
<evidence type="ECO:0000256" key="1">
    <source>
        <dbReference type="ARBA" id="ARBA00004236"/>
    </source>
</evidence>
<keyword evidence="3" id="KW-1003">Cell membrane</keyword>
<dbReference type="GO" id="GO:0006508">
    <property type="term" value="P:proteolysis"/>
    <property type="evidence" value="ECO:0007669"/>
    <property type="project" value="UniProtKB-KW"/>
</dbReference>
<dbReference type="FunFam" id="2.40.70.10:FF:000060">
    <property type="entry name" value="Aspartic-type endopeptidase ctsD"/>
    <property type="match status" value="1"/>
</dbReference>
<evidence type="ECO:0000256" key="6">
    <source>
        <dbReference type="ARBA" id="ARBA00022801"/>
    </source>
</evidence>
<keyword evidence="14" id="KW-0732">Signal</keyword>
<dbReference type="CDD" id="cd05471">
    <property type="entry name" value="pepsin_like"/>
    <property type="match status" value="1"/>
</dbReference>
<dbReference type="InterPro" id="IPR001461">
    <property type="entry name" value="Aspartic_peptidase_A1"/>
</dbReference>
<feature type="active site" evidence="10">
    <location>
        <position position="302"/>
    </location>
</feature>
<feature type="compositionally biased region" description="Polar residues" evidence="13">
    <location>
        <begin position="431"/>
        <end position="445"/>
    </location>
</feature>
<evidence type="ECO:0000313" key="16">
    <source>
        <dbReference type="EMBL" id="KAF1946174.1"/>
    </source>
</evidence>
<evidence type="ECO:0000259" key="15">
    <source>
        <dbReference type="PROSITE" id="PS51767"/>
    </source>
</evidence>
<feature type="region of interest" description="Disordered" evidence="13">
    <location>
        <begin position="464"/>
        <end position="487"/>
    </location>
</feature>
<evidence type="ECO:0000256" key="14">
    <source>
        <dbReference type="SAM" id="SignalP"/>
    </source>
</evidence>
<feature type="compositionally biased region" description="Low complexity" evidence="13">
    <location>
        <begin position="464"/>
        <end position="480"/>
    </location>
</feature>
<keyword evidence="5 12" id="KW-0064">Aspartyl protease</keyword>
<comment type="similarity">
    <text evidence="2 12">Belongs to the peptidase A1 family.</text>
</comment>
<keyword evidence="7" id="KW-0472">Membrane</keyword>
<name>A0A6A5T2C8_9PLEO</name>
<dbReference type="PANTHER" id="PTHR47966:SF75">
    <property type="entry name" value="ENDOPEPTIDASE (CTSD), PUTATIVE (AFU_ORTHOLOGUE AFUA_4G07040)-RELATED"/>
    <property type="match status" value="1"/>
</dbReference>
<feature type="region of interest" description="Disordered" evidence="13">
    <location>
        <begin position="416"/>
        <end position="445"/>
    </location>
</feature>
<feature type="disulfide bond" evidence="11">
    <location>
        <begin position="129"/>
        <end position="134"/>
    </location>
</feature>
<evidence type="ECO:0000313" key="17">
    <source>
        <dbReference type="Proteomes" id="UP000800038"/>
    </source>
</evidence>
<dbReference type="InterPro" id="IPR034164">
    <property type="entry name" value="Pepsin-like_dom"/>
</dbReference>
<feature type="compositionally biased region" description="Low complexity" evidence="13">
    <location>
        <begin position="416"/>
        <end position="430"/>
    </location>
</feature>
<evidence type="ECO:0000256" key="9">
    <source>
        <dbReference type="ARBA" id="ARBA00023288"/>
    </source>
</evidence>
<dbReference type="PANTHER" id="PTHR47966">
    <property type="entry name" value="BETA-SITE APP-CLEAVING ENZYME, ISOFORM A-RELATED"/>
    <property type="match status" value="1"/>
</dbReference>
<dbReference type="PRINTS" id="PR00792">
    <property type="entry name" value="PEPSIN"/>
</dbReference>
<dbReference type="Proteomes" id="UP000800038">
    <property type="component" value="Unassembled WGS sequence"/>
</dbReference>
<dbReference type="InterPro" id="IPR021109">
    <property type="entry name" value="Peptidase_aspartic_dom_sf"/>
</dbReference>
<dbReference type="PROSITE" id="PS51767">
    <property type="entry name" value="PEPTIDASE_A1"/>
    <property type="match status" value="1"/>
</dbReference>
<dbReference type="OrthoDB" id="660550at2759"/>
<feature type="chain" id="PRO_5025415339" evidence="14">
    <location>
        <begin position="22"/>
        <end position="507"/>
    </location>
</feature>
<dbReference type="GO" id="GO:0004190">
    <property type="term" value="F:aspartic-type endopeptidase activity"/>
    <property type="evidence" value="ECO:0007669"/>
    <property type="project" value="UniProtKB-KW"/>
</dbReference>
<evidence type="ECO:0000256" key="3">
    <source>
        <dbReference type="ARBA" id="ARBA00022475"/>
    </source>
</evidence>
<dbReference type="PROSITE" id="PS00141">
    <property type="entry name" value="ASP_PROTEASE"/>
    <property type="match status" value="1"/>
</dbReference>
<dbReference type="Gene3D" id="2.40.70.10">
    <property type="entry name" value="Acid Proteases"/>
    <property type="match status" value="2"/>
</dbReference>
<evidence type="ECO:0000256" key="12">
    <source>
        <dbReference type="RuleBase" id="RU000454"/>
    </source>
</evidence>
<keyword evidence="17" id="KW-1185">Reference proteome</keyword>
<keyword evidence="4 12" id="KW-0645">Protease</keyword>
<dbReference type="AlphaFoldDB" id="A0A6A5T2C8"/>
<evidence type="ECO:0000256" key="7">
    <source>
        <dbReference type="ARBA" id="ARBA00023136"/>
    </source>
</evidence>
<reference evidence="16" key="1">
    <citation type="journal article" date="2020" name="Stud. Mycol.">
        <title>101 Dothideomycetes genomes: a test case for predicting lifestyles and emergence of pathogens.</title>
        <authorList>
            <person name="Haridas S."/>
            <person name="Albert R."/>
            <person name="Binder M."/>
            <person name="Bloem J."/>
            <person name="Labutti K."/>
            <person name="Salamov A."/>
            <person name="Andreopoulos B."/>
            <person name="Baker S."/>
            <person name="Barry K."/>
            <person name="Bills G."/>
            <person name="Bluhm B."/>
            <person name="Cannon C."/>
            <person name="Castanera R."/>
            <person name="Culley D."/>
            <person name="Daum C."/>
            <person name="Ezra D."/>
            <person name="Gonzalez J."/>
            <person name="Henrissat B."/>
            <person name="Kuo A."/>
            <person name="Liang C."/>
            <person name="Lipzen A."/>
            <person name="Lutzoni F."/>
            <person name="Magnuson J."/>
            <person name="Mondo S."/>
            <person name="Nolan M."/>
            <person name="Ohm R."/>
            <person name="Pangilinan J."/>
            <person name="Park H.-J."/>
            <person name="Ramirez L."/>
            <person name="Alfaro M."/>
            <person name="Sun H."/>
            <person name="Tritt A."/>
            <person name="Yoshinaga Y."/>
            <person name="Zwiers L.-H."/>
            <person name="Turgeon B."/>
            <person name="Goodwin S."/>
            <person name="Spatafora J."/>
            <person name="Crous P."/>
            <person name="Grigoriev I."/>
        </authorList>
    </citation>
    <scope>NUCLEOTIDE SEQUENCE</scope>
    <source>
        <strain evidence="16">CBS 161.51</strain>
    </source>
</reference>
<evidence type="ECO:0000256" key="4">
    <source>
        <dbReference type="ARBA" id="ARBA00022670"/>
    </source>
</evidence>
<evidence type="ECO:0000256" key="10">
    <source>
        <dbReference type="PIRSR" id="PIRSR601461-1"/>
    </source>
</evidence>